<evidence type="ECO:0000313" key="14">
    <source>
        <dbReference type="Proteomes" id="UP000006757"/>
    </source>
</evidence>
<dbReference type="SMART" id="SM00382">
    <property type="entry name" value="AAA"/>
    <property type="match status" value="2"/>
</dbReference>
<evidence type="ECO:0000256" key="3">
    <source>
        <dbReference type="ARBA" id="ARBA00022692"/>
    </source>
</evidence>
<keyword evidence="4" id="KW-0547">Nucleotide-binding</keyword>
<dbReference type="InParanoid" id="K1VVD1"/>
<feature type="transmembrane region" description="Helical" evidence="9">
    <location>
        <begin position="1144"/>
        <end position="1163"/>
    </location>
</feature>
<feature type="transmembrane region" description="Helical" evidence="9">
    <location>
        <begin position="556"/>
        <end position="580"/>
    </location>
</feature>
<dbReference type="SUPFAM" id="SSF52540">
    <property type="entry name" value="P-loop containing nucleoside triphosphate hydrolases"/>
    <property type="match status" value="2"/>
</dbReference>
<comment type="caution">
    <text evidence="13">The sequence shown here is derived from an EMBL/GenBank/DDBJ whole genome shotgun (WGS) entry which is preliminary data.</text>
</comment>
<dbReference type="Gene3D" id="3.40.50.300">
    <property type="entry name" value="P-loop containing nucleotide triphosphate hydrolases"/>
    <property type="match status" value="2"/>
</dbReference>
<feature type="transmembrane region" description="Helical" evidence="9">
    <location>
        <begin position="430"/>
        <end position="453"/>
    </location>
</feature>
<evidence type="ECO:0000259" key="11">
    <source>
        <dbReference type="PROSITE" id="PS50893"/>
    </source>
</evidence>
<evidence type="ECO:0000256" key="6">
    <source>
        <dbReference type="ARBA" id="ARBA00022989"/>
    </source>
</evidence>
<keyword evidence="2" id="KW-0813">Transport</keyword>
<proteinExistence type="predicted"/>
<feature type="transmembrane region" description="Helical" evidence="9">
    <location>
        <begin position="1042"/>
        <end position="1065"/>
    </location>
</feature>
<organism evidence="13 14">
    <name type="scientific">Trichosporon asahii var. asahii (strain CBS 8904)</name>
    <name type="common">Yeast</name>
    <dbReference type="NCBI Taxonomy" id="1220162"/>
    <lineage>
        <taxon>Eukaryota</taxon>
        <taxon>Fungi</taxon>
        <taxon>Dikarya</taxon>
        <taxon>Basidiomycota</taxon>
        <taxon>Agaricomycotina</taxon>
        <taxon>Tremellomycetes</taxon>
        <taxon>Trichosporonales</taxon>
        <taxon>Trichosporonaceae</taxon>
        <taxon>Trichosporon</taxon>
    </lineage>
</organism>
<dbReference type="PANTHER" id="PTHR24223">
    <property type="entry name" value="ATP-BINDING CASSETTE SUB-FAMILY C"/>
    <property type="match status" value="1"/>
</dbReference>
<keyword evidence="7 9" id="KW-0472">Membrane</keyword>
<evidence type="ECO:0000259" key="12">
    <source>
        <dbReference type="PROSITE" id="PS50929"/>
    </source>
</evidence>
<dbReference type="Proteomes" id="UP000006757">
    <property type="component" value="Unassembled WGS sequence"/>
</dbReference>
<keyword evidence="3 9" id="KW-0812">Transmembrane</keyword>
<feature type="domain" description="ABC transmembrane type-1" evidence="12">
    <location>
        <begin position="286"/>
        <end position="581"/>
    </location>
</feature>
<evidence type="ECO:0008006" key="15">
    <source>
        <dbReference type="Google" id="ProtNLM"/>
    </source>
</evidence>
<dbReference type="eggNOG" id="KOG0054">
    <property type="taxonomic scope" value="Eukaryota"/>
</dbReference>
<dbReference type="InterPro" id="IPR036640">
    <property type="entry name" value="ABC1_TM_sf"/>
</dbReference>
<dbReference type="InterPro" id="IPR003593">
    <property type="entry name" value="AAA+_ATPase"/>
</dbReference>
<feature type="transmembrane region" description="Helical" evidence="9">
    <location>
        <begin position="517"/>
        <end position="544"/>
    </location>
</feature>
<dbReference type="InterPro" id="IPR011527">
    <property type="entry name" value="ABC1_TM_dom"/>
</dbReference>
<dbReference type="GO" id="GO:0016887">
    <property type="term" value="F:ATP hydrolysis activity"/>
    <property type="evidence" value="ECO:0007669"/>
    <property type="project" value="InterPro"/>
</dbReference>
<protein>
    <recommendedName>
        <fullName evidence="15">ATP-binding cassette (ABC) transporter</fullName>
    </recommendedName>
</protein>
<feature type="signal peptide" evidence="10">
    <location>
        <begin position="1"/>
        <end position="19"/>
    </location>
</feature>
<dbReference type="SUPFAM" id="SSF90123">
    <property type="entry name" value="ABC transporter transmembrane region"/>
    <property type="match status" value="2"/>
</dbReference>
<dbReference type="OMA" id="MGYAKPL"/>
<dbReference type="PROSITE" id="PS00211">
    <property type="entry name" value="ABC_TRANSPORTER_1"/>
    <property type="match status" value="2"/>
</dbReference>
<evidence type="ECO:0000256" key="2">
    <source>
        <dbReference type="ARBA" id="ARBA00022448"/>
    </source>
</evidence>
<feature type="region of interest" description="Disordered" evidence="8">
    <location>
        <begin position="631"/>
        <end position="657"/>
    </location>
</feature>
<comment type="subcellular location">
    <subcellularLocation>
        <location evidence="1">Membrane</location>
    </subcellularLocation>
</comment>
<dbReference type="PROSITE" id="PS50929">
    <property type="entry name" value="ABC_TM1F"/>
    <property type="match status" value="2"/>
</dbReference>
<feature type="domain" description="ABC transporter" evidence="11">
    <location>
        <begin position="645"/>
        <end position="880"/>
    </location>
</feature>
<feature type="transmembrane region" description="Helical" evidence="9">
    <location>
        <begin position="280"/>
        <end position="300"/>
    </location>
</feature>
<accession>K1VVD1</accession>
<dbReference type="GO" id="GO:0140359">
    <property type="term" value="F:ABC-type transporter activity"/>
    <property type="evidence" value="ECO:0007669"/>
    <property type="project" value="InterPro"/>
</dbReference>
<dbReference type="Gene3D" id="1.20.1560.10">
    <property type="entry name" value="ABC transporter type 1, transmembrane domain"/>
    <property type="match status" value="2"/>
</dbReference>
<feature type="domain" description="ABC transporter" evidence="11">
    <location>
        <begin position="1324"/>
        <end position="1589"/>
    </location>
</feature>
<evidence type="ECO:0000256" key="10">
    <source>
        <dbReference type="SAM" id="SignalP"/>
    </source>
</evidence>
<gene>
    <name evidence="13" type="ORF">A1Q2_01193</name>
</gene>
<feature type="compositionally biased region" description="Low complexity" evidence="8">
    <location>
        <begin position="637"/>
        <end position="648"/>
    </location>
</feature>
<dbReference type="CDD" id="cd18596">
    <property type="entry name" value="ABC_6TM_VMR1_D1_like"/>
    <property type="match status" value="1"/>
</dbReference>
<dbReference type="GO" id="GO:0016020">
    <property type="term" value="C:membrane"/>
    <property type="evidence" value="ECO:0007669"/>
    <property type="project" value="UniProtKB-SubCell"/>
</dbReference>
<dbReference type="InterPro" id="IPR003439">
    <property type="entry name" value="ABC_transporter-like_ATP-bd"/>
</dbReference>
<evidence type="ECO:0000256" key="4">
    <source>
        <dbReference type="ARBA" id="ARBA00022741"/>
    </source>
</evidence>
<dbReference type="PANTHER" id="PTHR24223:SF415">
    <property type="entry name" value="FI20190P1"/>
    <property type="match status" value="1"/>
</dbReference>
<feature type="transmembrane region" description="Helical" evidence="9">
    <location>
        <begin position="941"/>
        <end position="960"/>
    </location>
</feature>
<feature type="transmembrane region" description="Helical" evidence="9">
    <location>
        <begin position="141"/>
        <end position="160"/>
    </location>
</feature>
<evidence type="ECO:0000256" key="1">
    <source>
        <dbReference type="ARBA" id="ARBA00004370"/>
    </source>
</evidence>
<reference evidence="13 14" key="1">
    <citation type="journal article" date="2012" name="Eukaryot. Cell">
        <title>Genome sequence of the Trichosporon asahii environmental strain CBS 8904.</title>
        <authorList>
            <person name="Yang R.Y."/>
            <person name="Li H.T."/>
            <person name="Zhu H."/>
            <person name="Zhou G.P."/>
            <person name="Wang M."/>
            <person name="Wang L."/>
        </authorList>
    </citation>
    <scope>NUCLEOTIDE SEQUENCE [LARGE SCALE GENOMIC DNA]</scope>
    <source>
        <strain evidence="13 14">CBS 8904</strain>
    </source>
</reference>
<keyword evidence="14" id="KW-1185">Reference proteome</keyword>
<dbReference type="STRING" id="1220162.K1VVD1"/>
<dbReference type="InterPro" id="IPR027417">
    <property type="entry name" value="P-loop_NTPase"/>
</dbReference>
<evidence type="ECO:0000313" key="13">
    <source>
        <dbReference type="EMBL" id="EKD04496.1"/>
    </source>
</evidence>
<name>K1VVD1_TRIAC</name>
<feature type="transmembrane region" description="Helical" evidence="9">
    <location>
        <begin position="180"/>
        <end position="198"/>
    </location>
</feature>
<feature type="domain" description="ABC transmembrane type-1" evidence="12">
    <location>
        <begin position="1044"/>
        <end position="1283"/>
    </location>
</feature>
<dbReference type="EMBL" id="AMBO01000223">
    <property type="protein sequence ID" value="EKD04496.1"/>
    <property type="molecule type" value="Genomic_DNA"/>
</dbReference>
<dbReference type="CDD" id="cd03244">
    <property type="entry name" value="ABCC_MRP_domain2"/>
    <property type="match status" value="1"/>
</dbReference>
<keyword evidence="10" id="KW-0732">Signal</keyword>
<dbReference type="OrthoDB" id="6500128at2759"/>
<dbReference type="CDD" id="cd18604">
    <property type="entry name" value="ABC_6TM_VMR1_D2_like"/>
    <property type="match status" value="1"/>
</dbReference>
<keyword evidence="5" id="KW-0067">ATP-binding</keyword>
<evidence type="ECO:0000256" key="8">
    <source>
        <dbReference type="SAM" id="MobiDB-lite"/>
    </source>
</evidence>
<feature type="transmembrane region" description="Helical" evidence="9">
    <location>
        <begin position="77"/>
        <end position="98"/>
    </location>
</feature>
<evidence type="ECO:0000256" key="9">
    <source>
        <dbReference type="SAM" id="Phobius"/>
    </source>
</evidence>
<sequence length="1619" mass="177880">MSTSVPSLVALSNVRVATAFGLLVVQQVSRVPPLNVVRKIFTDTIPLKSVPTDKSPEDPQVIADSWKYAPKSALHHTLVAISAIEVALWSYAFGLQLYGGIEHEIPVRDVLTAAAVAAVWAVLLFRNLLRPPIVPPWTNLVVYLWFAVLSAVVLAAAAYQKYAHGVLPIWATDRVLLFESLNAALCLTLAVVAGFLRFNRPQVLALAPDVAPDDVVTLNQWLTFTWMNPLIKKGAERQLEPEDVPRLSPTQQTKIVFDSFRSVIASSLLWRIVKANRFDLLVDVTLTFVACCLQYLLPFFLQRIVSGIMEGTPESIGRAYVYGTLGFFAQVSKAVVDLIHLWHGRRANIRVKSGLTASIYEKALKRKDTAGVVQIKEAEGKTEEVDTKQNAADTGKVVNMMSGDAQRIANMVSFMYQISTNPFEIAIASFYLYQLLGWSAFVGICVLVISWPLNSFLSNRSVKIQKAWLKARDKRISIMTELISSITFIKFFAWTGKWKERAMDARNAELKQMVRSIFNGLAFYLLWGLVPLCITLLAFFSFIYFQHGKLTVDVAFTALALFQMLRMPLNILPTFIVMMLQAKVALNRISDFLAEGEVPDWVSSLKRPAEQGTGPEKVGFKRATLRWNSGASVSESNGATNGTTANGNDDTESTPPSEAEVFELTDINVNFPVGKLSVVTGPTGAGKSALLVGLLGEMDVLSGEVFLPKNLQQVDPATGLRNSSAYAAQTPWLQQMSIKDNILFGEEYDEERYEAAVDACALLFPTNHGALSTDNLQVSLSGGQKARVALARAVYSYTKHVLLDDPLAAVDSHTAKHLVEQCFNGPLMKDRTVILVSHHLDLLVSSADYIVRVLDGRIACQGTPSELNGELAGIVAVETAITRKEGPVAAVDATTLEEQQLGTEDAAQLKKKEKKRGPARKLVKDEERAVGNVKFQTYARYFRAATWITWVFFFIALFITQGSSLLERWWLKIWGEAYNTRLHSWFQFAGAHDYSQHSHSEIRHNWIYHDSMASSANATPDLAVQSMGDYTSKLPSADTHPLFYLGVYACIAVLTILATVAASAASKWGSYRAARTLHNELLDSVLRGTIRFFNTTPMGRILNRCTKDIETVDGSLAGSLSTVMVYFGSLIAATGMVVFVVPWFAIPAVGIMAMYYSYAVLYLRTGRGLRRLEATSKSPIFSGFAELLDGIISVRAFSAERRFFDGMCKQVDVANAAFYYYWMTNRWLLLRFDVLGAIAVYATTILCLSGAVSPGSAGVAITSAQGFVQACYWVSRFVGELEMDFNSVERIEEYLLLPSEPPSTIPGHQPPAYWPSYNGTDDFIRAENVEIKYAPELPTVFKGSFSIKPGEKIGLIGRTGSGKSTVAMSLLRFTDPAAGKIILDGIDITSIGIDDLRSRITYIPQDAVLFSGTIRDNLDPFGEHTDAELIEALTRVKLINPETAAATRAGTPSVSRNASLVAVDQRLAQVVAQDAAINRNESSSSLASGTGTPRVHITLNSEVSAGGANFSQGQRQLVAMARALLRRSNLIAAIRTEFKTSTVLSIAHRLSSVIDYDRLLVLADGGVAEFDTPMNLLRKGGLFKTLCQKSGKYEELYRAAERKEQADGSESSDATLIEP</sequence>
<dbReference type="Pfam" id="PF00664">
    <property type="entry name" value="ABC_membrane"/>
    <property type="match status" value="2"/>
</dbReference>
<dbReference type="PROSITE" id="PS50893">
    <property type="entry name" value="ABC_TRANSPORTER_2"/>
    <property type="match status" value="2"/>
</dbReference>
<feature type="transmembrane region" description="Helical" evidence="9">
    <location>
        <begin position="1228"/>
        <end position="1252"/>
    </location>
</feature>
<evidence type="ECO:0000256" key="7">
    <source>
        <dbReference type="ARBA" id="ARBA00023136"/>
    </source>
</evidence>
<dbReference type="Pfam" id="PF00005">
    <property type="entry name" value="ABC_tran"/>
    <property type="match status" value="2"/>
</dbReference>
<evidence type="ECO:0000256" key="5">
    <source>
        <dbReference type="ARBA" id="ARBA00022840"/>
    </source>
</evidence>
<feature type="transmembrane region" description="Helical" evidence="9">
    <location>
        <begin position="1116"/>
        <end position="1138"/>
    </location>
</feature>
<dbReference type="CDD" id="cd03250">
    <property type="entry name" value="ABCC_MRP_domain1"/>
    <property type="match status" value="1"/>
</dbReference>
<dbReference type="HOGENOM" id="CLU_000604_27_6_1"/>
<keyword evidence="6 9" id="KW-1133">Transmembrane helix</keyword>
<dbReference type="InterPro" id="IPR050173">
    <property type="entry name" value="ABC_transporter_C-like"/>
</dbReference>
<feature type="chain" id="PRO_5003852440" description="ATP-binding cassette (ABC) transporter" evidence="10">
    <location>
        <begin position="20"/>
        <end position="1619"/>
    </location>
</feature>
<dbReference type="GO" id="GO:0005524">
    <property type="term" value="F:ATP binding"/>
    <property type="evidence" value="ECO:0007669"/>
    <property type="project" value="UniProtKB-KW"/>
</dbReference>
<feature type="transmembrane region" description="Helical" evidence="9">
    <location>
        <begin position="110"/>
        <end position="129"/>
    </location>
</feature>
<dbReference type="InterPro" id="IPR017871">
    <property type="entry name" value="ABC_transporter-like_CS"/>
</dbReference>